<dbReference type="Proteomes" id="UP000046393">
    <property type="component" value="Unplaced"/>
</dbReference>
<feature type="coiled-coil region" evidence="1">
    <location>
        <begin position="78"/>
        <end position="105"/>
    </location>
</feature>
<reference evidence="4" key="1">
    <citation type="submission" date="2017-02" db="UniProtKB">
        <authorList>
            <consortium name="WormBaseParasite"/>
        </authorList>
    </citation>
    <scope>IDENTIFICATION</scope>
</reference>
<dbReference type="WBParaSite" id="SMUV_0000064201-mRNA-1">
    <property type="protein sequence ID" value="SMUV_0000064201-mRNA-1"/>
    <property type="gene ID" value="SMUV_0000064201"/>
</dbReference>
<evidence type="ECO:0000256" key="1">
    <source>
        <dbReference type="SAM" id="Coils"/>
    </source>
</evidence>
<organism evidence="3 4">
    <name type="scientific">Syphacia muris</name>
    <dbReference type="NCBI Taxonomy" id="451379"/>
    <lineage>
        <taxon>Eukaryota</taxon>
        <taxon>Metazoa</taxon>
        <taxon>Ecdysozoa</taxon>
        <taxon>Nematoda</taxon>
        <taxon>Chromadorea</taxon>
        <taxon>Rhabditida</taxon>
        <taxon>Spirurina</taxon>
        <taxon>Oxyuridomorpha</taxon>
        <taxon>Oxyuroidea</taxon>
        <taxon>Oxyuridae</taxon>
        <taxon>Syphacia</taxon>
    </lineage>
</organism>
<keyword evidence="1" id="KW-0175">Coiled coil</keyword>
<evidence type="ECO:0000313" key="3">
    <source>
        <dbReference type="Proteomes" id="UP000046393"/>
    </source>
</evidence>
<keyword evidence="3" id="KW-1185">Reference proteome</keyword>
<name>A0A0N5A972_9BILA</name>
<evidence type="ECO:0000313" key="4">
    <source>
        <dbReference type="WBParaSite" id="SMUV_0000064201-mRNA-1"/>
    </source>
</evidence>
<sequence length="176" mass="20507">MDSGSSPVAKDFCSKSPFAHLYKRKGANWKAEIRKNVNRRLRDSRNNLIDRFRLMNVQEKQVFLNNVIKEELNKQCDKQISAEELDEAIKEYEEFRQELLQQELDDMLKAEHDFILAEISHYFDSDDVYCPLCQCSGRLKGIGVADGLRGAVVISDAKKEEETNDEQCRNWLKLLF</sequence>
<protein>
    <submittedName>
        <fullName evidence="4">RPA_interact_N domain-containing protein</fullName>
    </submittedName>
</protein>
<dbReference type="InterPro" id="IPR028158">
    <property type="entry name" value="RPA_interact_N_dom"/>
</dbReference>
<dbReference type="AlphaFoldDB" id="A0A0N5A972"/>
<feature type="domain" description="RPA-interacting protein N-terminal" evidence="2">
    <location>
        <begin position="20"/>
        <end position="55"/>
    </location>
</feature>
<dbReference type="Pfam" id="PF14766">
    <property type="entry name" value="RPA_interact_N"/>
    <property type="match status" value="1"/>
</dbReference>
<evidence type="ECO:0000259" key="2">
    <source>
        <dbReference type="Pfam" id="PF14766"/>
    </source>
</evidence>
<accession>A0A0N5A972</accession>
<dbReference type="STRING" id="451379.A0A0N5A972"/>
<proteinExistence type="predicted"/>